<dbReference type="RefSeq" id="WP_147827846.1">
    <property type="nucleotide sequence ID" value="NZ_BPQG01000052.1"/>
</dbReference>
<proteinExistence type="predicted"/>
<dbReference type="PANTHER" id="PTHR34235">
    <property type="entry name" value="SLR1203 PROTEIN-RELATED"/>
    <property type="match status" value="1"/>
</dbReference>
<sequence>MAAPRRVESPRSGTAYEADLAAWSLEQAAHLRAGTWDRLDLAHLADEIEALSRTEHHALTSALRVILLHLLKWDHQPQRRTCGWATSIKTQRLSVAERIEDCPSLVPLLPQFLARAYRRARIEAAGETGLDESVFPAACPYPYEAIMTRAIAWPPEPEVS</sequence>
<gene>
    <name evidence="1" type="ORF">AFCDBAGC_3428</name>
</gene>
<dbReference type="Pfam" id="PF01724">
    <property type="entry name" value="DUF29"/>
    <property type="match status" value="1"/>
</dbReference>
<protein>
    <recommendedName>
        <fullName evidence="3">DUF29 domain-containing protein</fullName>
    </recommendedName>
</protein>
<reference evidence="1 2" key="1">
    <citation type="journal article" date="2021" name="Front. Microbiol.">
        <title>Comprehensive Comparative Genomics and Phenotyping of Methylobacterium Species.</title>
        <authorList>
            <person name="Alessa O."/>
            <person name="Ogura Y."/>
            <person name="Fujitani Y."/>
            <person name="Takami H."/>
            <person name="Hayashi T."/>
            <person name="Sahin N."/>
            <person name="Tani A."/>
        </authorList>
    </citation>
    <scope>NUCLEOTIDE SEQUENCE [LARGE SCALE GENOMIC DNA]</scope>
    <source>
        <strain evidence="1 2">DSM 23679</strain>
    </source>
</reference>
<name>A0ABQ4QJX5_9HYPH</name>
<organism evidence="1 2">
    <name type="scientific">Methylobacterium cerastii</name>
    <dbReference type="NCBI Taxonomy" id="932741"/>
    <lineage>
        <taxon>Bacteria</taxon>
        <taxon>Pseudomonadati</taxon>
        <taxon>Pseudomonadota</taxon>
        <taxon>Alphaproteobacteria</taxon>
        <taxon>Hyphomicrobiales</taxon>
        <taxon>Methylobacteriaceae</taxon>
        <taxon>Methylobacterium</taxon>
    </lineage>
</organism>
<dbReference type="InterPro" id="IPR002636">
    <property type="entry name" value="DUF29"/>
</dbReference>
<comment type="caution">
    <text evidence="1">The sequence shown here is derived from an EMBL/GenBank/DDBJ whole genome shotgun (WGS) entry which is preliminary data.</text>
</comment>
<evidence type="ECO:0000313" key="2">
    <source>
        <dbReference type="Proteomes" id="UP001055117"/>
    </source>
</evidence>
<evidence type="ECO:0008006" key="3">
    <source>
        <dbReference type="Google" id="ProtNLM"/>
    </source>
</evidence>
<dbReference type="EMBL" id="BPQG01000052">
    <property type="protein sequence ID" value="GJD45554.1"/>
    <property type="molecule type" value="Genomic_DNA"/>
</dbReference>
<keyword evidence="2" id="KW-1185">Reference proteome</keyword>
<accession>A0ABQ4QJX5</accession>
<dbReference type="Proteomes" id="UP001055117">
    <property type="component" value="Unassembled WGS sequence"/>
</dbReference>
<evidence type="ECO:0000313" key="1">
    <source>
        <dbReference type="EMBL" id="GJD45554.1"/>
    </source>
</evidence>
<dbReference type="Gene3D" id="1.20.1220.20">
    <property type="entry name" value="Uncharcterised protein PF01724"/>
    <property type="match status" value="1"/>
</dbReference>